<dbReference type="Gene3D" id="3.30.2090.10">
    <property type="entry name" value="Multidrug efflux transporter AcrB TolC docking domain, DN and DC subdomains"/>
    <property type="match status" value="2"/>
</dbReference>
<dbReference type="InterPro" id="IPR027463">
    <property type="entry name" value="AcrB_DN_DC_subdom"/>
</dbReference>
<feature type="transmembrane region" description="Helical" evidence="1">
    <location>
        <begin position="539"/>
        <end position="564"/>
    </location>
</feature>
<feature type="transmembrane region" description="Helical" evidence="1">
    <location>
        <begin position="967"/>
        <end position="986"/>
    </location>
</feature>
<dbReference type="Gene3D" id="3.30.70.1430">
    <property type="entry name" value="Multidrug efflux transporter AcrB pore domain"/>
    <property type="match status" value="2"/>
</dbReference>
<name>A0ABN8KS93_9BACI</name>
<dbReference type="Proteomes" id="UP000838308">
    <property type="component" value="Unassembled WGS sequence"/>
</dbReference>
<dbReference type="InterPro" id="IPR001036">
    <property type="entry name" value="Acrflvin-R"/>
</dbReference>
<dbReference type="SUPFAM" id="SSF82693">
    <property type="entry name" value="Multidrug efflux transporter AcrB pore domain, PN1, PN2, PC1 and PC2 subdomains"/>
    <property type="match status" value="2"/>
</dbReference>
<dbReference type="EMBL" id="CALBWS010000029">
    <property type="protein sequence ID" value="CAH2716594.1"/>
    <property type="molecule type" value="Genomic_DNA"/>
</dbReference>
<gene>
    <name evidence="2" type="primary">swrC_4</name>
    <name evidence="2" type="ORF">BACCIP111895_03781</name>
</gene>
<protein>
    <submittedName>
        <fullName evidence="2">Swarming motility protein SwrC</fullName>
    </submittedName>
</protein>
<reference evidence="2" key="1">
    <citation type="submission" date="2022-04" db="EMBL/GenBank/DDBJ databases">
        <authorList>
            <person name="Criscuolo A."/>
        </authorList>
    </citation>
    <scope>NUCLEOTIDE SEQUENCE</scope>
    <source>
        <strain evidence="2">CIP111895</strain>
    </source>
</reference>
<keyword evidence="3" id="KW-1185">Reference proteome</keyword>
<organism evidence="2 3">
    <name type="scientific">Neobacillus rhizosphaerae</name>
    <dbReference type="NCBI Taxonomy" id="2880965"/>
    <lineage>
        <taxon>Bacteria</taxon>
        <taxon>Bacillati</taxon>
        <taxon>Bacillota</taxon>
        <taxon>Bacilli</taxon>
        <taxon>Bacillales</taxon>
        <taxon>Bacillaceae</taxon>
        <taxon>Neobacillus</taxon>
    </lineage>
</organism>
<keyword evidence="1" id="KW-1133">Transmembrane helix</keyword>
<proteinExistence type="predicted"/>
<comment type="caution">
    <text evidence="2">The sequence shown here is derived from an EMBL/GenBank/DDBJ whole genome shotgun (WGS) entry which is preliminary data.</text>
</comment>
<dbReference type="PANTHER" id="PTHR32063:SF0">
    <property type="entry name" value="SWARMING MOTILITY PROTEIN SWRC"/>
    <property type="match status" value="1"/>
</dbReference>
<feature type="transmembrane region" description="Helical" evidence="1">
    <location>
        <begin position="345"/>
        <end position="364"/>
    </location>
</feature>
<accession>A0ABN8KS93</accession>
<dbReference type="Gene3D" id="3.30.70.1440">
    <property type="entry name" value="Multidrug efflux transporter AcrB pore domain"/>
    <property type="match status" value="1"/>
</dbReference>
<dbReference type="PRINTS" id="PR00702">
    <property type="entry name" value="ACRIFLAVINRP"/>
</dbReference>
<dbReference type="Gene3D" id="3.30.70.1320">
    <property type="entry name" value="Multidrug efflux transporter AcrB pore domain like"/>
    <property type="match status" value="1"/>
</dbReference>
<keyword evidence="1" id="KW-0472">Membrane</keyword>
<feature type="transmembrane region" description="Helical" evidence="1">
    <location>
        <begin position="449"/>
        <end position="471"/>
    </location>
</feature>
<feature type="transmembrane region" description="Helical" evidence="1">
    <location>
        <begin position="895"/>
        <end position="915"/>
    </location>
</feature>
<dbReference type="PANTHER" id="PTHR32063">
    <property type="match status" value="1"/>
</dbReference>
<dbReference type="SUPFAM" id="SSF82866">
    <property type="entry name" value="Multidrug efflux transporter AcrB transmembrane domain"/>
    <property type="match status" value="2"/>
</dbReference>
<dbReference type="SUPFAM" id="SSF82714">
    <property type="entry name" value="Multidrug efflux transporter AcrB TolC docking domain, DN and DC subdomains"/>
    <property type="match status" value="2"/>
</dbReference>
<evidence type="ECO:0000313" key="3">
    <source>
        <dbReference type="Proteomes" id="UP000838308"/>
    </source>
</evidence>
<evidence type="ECO:0000313" key="2">
    <source>
        <dbReference type="EMBL" id="CAH2716594.1"/>
    </source>
</evidence>
<feature type="transmembrane region" description="Helical" evidence="1">
    <location>
        <begin position="23"/>
        <end position="41"/>
    </location>
</feature>
<feature type="transmembrane region" description="Helical" evidence="1">
    <location>
        <begin position="477"/>
        <end position="504"/>
    </location>
</feature>
<dbReference type="Pfam" id="PF00873">
    <property type="entry name" value="ACR_tran"/>
    <property type="match status" value="1"/>
</dbReference>
<dbReference type="Gene3D" id="1.20.1640.10">
    <property type="entry name" value="Multidrug efflux transporter AcrB transmembrane domain"/>
    <property type="match status" value="2"/>
</dbReference>
<feature type="transmembrane region" description="Helical" evidence="1">
    <location>
        <begin position="869"/>
        <end position="888"/>
    </location>
</feature>
<sequence length="1038" mass="112248">MISQFRVGVIVKGLVNFVLKNKLAVWLLTIIITVSGIYSGTRMNMETIPNISIPYLMVMDVYPGATPEKVMEDVSKPIEKALEGLDHVKSVYSNSYSNMSSIQVEYEYGIDMDEAKRALQSALDAVKLPEGAQKPTTTAISMNMMPVVALSVSSSKEDIVGLTSTVQESLLPKIEKINGVASATITGQHIEEVDLTYNKAKMDQFGLTEDKVKQMIQASNLAVSLGLYQFKEGEQAVAIDGKFMTADELKNMLIPVTPSAANPSPFVKLSDIATIDVVGKVQSISRTNGKEAIAIQIVKGQQANTVDVVNKVKKLVKEEKAKVDGLVIDVTLDQGKPIEDSVSTMIEKALFGGLIAVLIILLFLRDFKSTIISIVSIPVSIFMALLLLNWMNITLNIMTLGAITVAIGRVIDDSIVVVENIYRRLHLKEEKLTGRALVREATIEMFKPIMSSTLVTVAVFAPLIFVGGMVGELFMPFALTMAFALGASLLVAITIVPALSHFLFKKKLYGEKTKKSHKEAGELAKWYKWFLEKVLNHKVIASILAVVLLAGSLALTPLIGFSFMGSEEDKVMYLSYTPKAGELPEDTQANIKVVEEKMLKRDDINIVQVSVTKAGDTSAAMMGGGGSGGALMYLIFDPKMDNFPEVRDEIEKYVTNIGQSGKWKSQNFGSMSGSTNEVSYSFYSENLDKLNKSVKMVEGVLKKNNGLKDVTSTAEDAYVEYTFKVEQNELLKYGLTTGQLVMMLSPAKTQNVLTKVEKNGDTLDVIVQQEQAAQPKSIDDMLATPVPTALGTTMPLSELVTVKKGTTLNTLARSKGEYFATVSGKIKGADISKVTSKVDKDIKKLDLPKGVTVDVAGVTADMNDTFTKLGVAMAAAIAIVYFILVVTFREGVAPFAILFSLPFAVIGSFVGLLIGGETISVSVMMGLLMLIGIVVTNAIVLVDRIIHMERDGLGMREAILEAGATRLRPILMTAIATIGALIPLALGSGGGGLISKGLGITVIGGLTSSTLLTLIVVPIVYEILSKLFKKNRKEIDEN</sequence>
<keyword evidence="1" id="KW-0812">Transmembrane</keyword>
<feature type="transmembrane region" description="Helical" evidence="1">
    <location>
        <begin position="370"/>
        <end position="390"/>
    </location>
</feature>
<feature type="transmembrane region" description="Helical" evidence="1">
    <location>
        <begin position="998"/>
        <end position="1024"/>
    </location>
</feature>
<feature type="transmembrane region" description="Helical" evidence="1">
    <location>
        <begin position="921"/>
        <end position="946"/>
    </location>
</feature>
<evidence type="ECO:0000256" key="1">
    <source>
        <dbReference type="SAM" id="Phobius"/>
    </source>
</evidence>